<feature type="region of interest" description="Disordered" evidence="3">
    <location>
        <begin position="166"/>
        <end position="189"/>
    </location>
</feature>
<name>A0A8X7X4I0_POLSE</name>
<accession>A0A8X7X4I0</accession>
<evidence type="ECO:0000256" key="3">
    <source>
        <dbReference type="SAM" id="MobiDB-lite"/>
    </source>
</evidence>
<dbReference type="Proteomes" id="UP000886611">
    <property type="component" value="Unassembled WGS sequence"/>
</dbReference>
<feature type="domain" description="A-kinase anchor 110kDa C-terminal" evidence="4">
    <location>
        <begin position="1524"/>
        <end position="1614"/>
    </location>
</feature>
<feature type="region of interest" description="Disordered" evidence="3">
    <location>
        <begin position="443"/>
        <end position="480"/>
    </location>
</feature>
<sequence>MAVLKGWKGSDIIYAGTGSGVLVPGSDIILGAGSRRDFLGKVCKGLREKELASVSPDLPKLMDSLNLHQPKENEIVLLSRFDSSENGLQDSSDQQGFQSADICLVQCAKGNKKSNPNCLIYEINKFLIGLETGQARQLEIDRYGHSRPEDDTNRSVSSIEEDFLTASEHLDEESEEDNFRNEPENIDGMDLHSDIRRAAKERQDSQQHKQTSPCGSLDAAVLERVTGNTDSKKKQQQHHLSSLDNQEATKVSSDPKKMCENVPHGHSGEKSGNRALQNRAGCESFAKQSRGAHSDTQSTQRSAGYYATNLAESVLQDAFIKLSQAEPTFTTEAALSISSERQSMLIGTSEELKPNRAWNELPKIVIVQSPDTTENTQDWPGAPPSNTGSWSGVETAQCHSLEDRTKSGVCLNSGHPVEMALACAATVVGTISSPQVTEKLKLEQHSVELNAELEKSSGEDEEEEEEEEDEAEDDTDQGEMKNVDFSFSSALCGMARVAGAIAIVGLDESKTDENYSPSCGLLSAAETPTSITLHCSIKVGSKIEQFTSNIADVLLKEACLVLTKPNEYKSLGDFLESIQNKIVDSIAKPKNVQREDLEVDSFSQILSDVIFKHSVEKANRKKSQRNQNNDMGDIINPQAILLECTNDLLFNVLHHTCKKISAFAMQNSVSLNMAEDSSSSASNDTVGEQNPHLLHSTLHPQESGKENIDGSPHCRLATTQSGMEKTVDREEKTTMKEAETGSEVQCKREVSPGVKDQQRASQVSAARELPNIQASKQSSKDFDIPFETPYVIQHSQEDMFPHGAISLEKIKSYLPGETELKLSSLTLQQPLIAPVPTVLIKPLSENWSPVTVFADDLATTVVSMATEMAAIYLENSNGKQPWFCAWKTGPDCSENYLMPCRTVKRKKEAQVANASVTKKHRPPRLSEIKKKTEEQPELKERLMNRVVDESMNLDEPPDPFALFASEVTAKILNCPEFSVVDTSKQSQSLPRNRLHCDRWNRGGKTSSYESIPEEDGDSSNPNNTLGPGSRLGQNLSRGSSISKQSSCESITDEFSRFMVNQMENEGRGFELLLDYYAEKHANNILSSAIQQVTKKNGHLNVRSACVSKQSSTESITEEFYKFMLKEMDKENKDSSVAKARDWSSRLLSPSSRTPFCFRQSSMPDRRSSDSRLTVNTPMKANSFDGFARNAHADHLNIYPVNTVSSSGLCKSDSCLYQRGRTDQITDMLIHETWSSSIESLMRKNKIIVDEDMDFEQPVNGSQPHVEHFANRLAADIVEGGKSLVTVPHESLVGRHATPLSEKRQCFRSMTEHHTKHSTLDKSKHSQERKSSISTDSSCITSSRRCSREVPLIHIETDQREEVIEDAMPHGTLSVYSGTLKAECYPEAKSTDPSGQGNAEYPPSNERSTLCYKALTSVVADKEHAVEESQNHLSCSDESTGSWSQITGEEEPPEDTSSYLQLSEGNGNSSTSSSLGLIELEVFPEITAPCIIISEKDEADVQKDKLENLDECTSGLSVGTSTSNKDLLILNFDMESKCVNSELRTTLQWIAASELGVPTIYFKKSQEKDIEKFLSVVRFIHQKEWNVGDLFHAVVQYCKVQERNEDSASSLFDWLLEFR</sequence>
<evidence type="ECO:0000313" key="6">
    <source>
        <dbReference type="Proteomes" id="UP000886611"/>
    </source>
</evidence>
<feature type="region of interest" description="Disordered" evidence="3">
    <location>
        <begin position="227"/>
        <end position="274"/>
    </location>
</feature>
<keyword evidence="2" id="KW-0597">Phosphoprotein</keyword>
<feature type="region of interest" description="Disordered" evidence="3">
    <location>
        <begin position="675"/>
        <end position="756"/>
    </location>
</feature>
<feature type="compositionally biased region" description="Basic and acidic residues" evidence="3">
    <location>
        <begin position="725"/>
        <end position="750"/>
    </location>
</feature>
<gene>
    <name evidence="5" type="primary">Sphkap_0</name>
    <name evidence="5" type="ORF">GTO96_0000882</name>
</gene>
<feature type="region of interest" description="Disordered" evidence="3">
    <location>
        <begin position="982"/>
        <end position="1047"/>
    </location>
</feature>
<feature type="non-terminal residue" evidence="5">
    <location>
        <position position="1"/>
    </location>
</feature>
<feature type="compositionally biased region" description="Basic and acidic residues" evidence="3">
    <location>
        <begin position="443"/>
        <end position="458"/>
    </location>
</feature>
<feature type="region of interest" description="Disordered" evidence="3">
    <location>
        <begin position="199"/>
        <end position="218"/>
    </location>
</feature>
<feature type="compositionally biased region" description="Polar residues" evidence="3">
    <location>
        <begin position="1430"/>
        <end position="1446"/>
    </location>
</feature>
<dbReference type="Pfam" id="PF05716">
    <property type="entry name" value="AKAP_110"/>
    <property type="match status" value="1"/>
</dbReference>
<dbReference type="GO" id="GO:0005739">
    <property type="term" value="C:mitochondrion"/>
    <property type="evidence" value="ECO:0007669"/>
    <property type="project" value="TreeGrafter"/>
</dbReference>
<evidence type="ECO:0000313" key="5">
    <source>
        <dbReference type="EMBL" id="KAG2462273.1"/>
    </source>
</evidence>
<comment type="similarity">
    <text evidence="1">Belongs to the AKAP110 family.</text>
</comment>
<dbReference type="PANTHER" id="PTHR10226">
    <property type="entry name" value="A KINASE ANCHOR PROTEIN"/>
    <property type="match status" value="1"/>
</dbReference>
<feature type="region of interest" description="Disordered" evidence="3">
    <location>
        <begin position="1428"/>
        <end position="1466"/>
    </location>
</feature>
<reference evidence="5 6" key="1">
    <citation type="journal article" date="2021" name="Cell">
        <title>Tracing the genetic footprints of vertebrate landing in non-teleost ray-finned fishes.</title>
        <authorList>
            <person name="Bi X."/>
            <person name="Wang K."/>
            <person name="Yang L."/>
            <person name="Pan H."/>
            <person name="Jiang H."/>
            <person name="Wei Q."/>
            <person name="Fang M."/>
            <person name="Yu H."/>
            <person name="Zhu C."/>
            <person name="Cai Y."/>
            <person name="He Y."/>
            <person name="Gan X."/>
            <person name="Zeng H."/>
            <person name="Yu D."/>
            <person name="Zhu Y."/>
            <person name="Jiang H."/>
            <person name="Qiu Q."/>
            <person name="Yang H."/>
            <person name="Zhang Y.E."/>
            <person name="Wang W."/>
            <person name="Zhu M."/>
            <person name="He S."/>
            <person name="Zhang G."/>
        </authorList>
    </citation>
    <scope>NUCLEOTIDE SEQUENCE [LARGE SCALE GENOMIC DNA]</scope>
    <source>
        <strain evidence="5">Bchr_013</strain>
    </source>
</reference>
<dbReference type="PANTHER" id="PTHR10226:SF7">
    <property type="entry name" value="A-KINASE ANCHOR PROTEIN SPHKAP"/>
    <property type="match status" value="1"/>
</dbReference>
<dbReference type="EMBL" id="JAATIS010004040">
    <property type="protein sequence ID" value="KAG2462273.1"/>
    <property type="molecule type" value="Genomic_DNA"/>
</dbReference>
<feature type="compositionally biased region" description="Polar residues" evidence="3">
    <location>
        <begin position="238"/>
        <end position="252"/>
    </location>
</feature>
<feature type="region of interest" description="Disordered" evidence="3">
    <location>
        <begin position="1385"/>
        <end position="1405"/>
    </location>
</feature>
<feature type="non-terminal residue" evidence="5">
    <location>
        <position position="1618"/>
    </location>
</feature>
<comment type="caution">
    <text evidence="5">The sequence shown here is derived from an EMBL/GenBank/DDBJ whole genome shotgun (WGS) entry which is preliminary data.</text>
</comment>
<feature type="region of interest" description="Disordered" evidence="3">
    <location>
        <begin position="911"/>
        <end position="939"/>
    </location>
</feature>
<evidence type="ECO:0000256" key="2">
    <source>
        <dbReference type="ARBA" id="ARBA00022553"/>
    </source>
</evidence>
<evidence type="ECO:0000259" key="4">
    <source>
        <dbReference type="Pfam" id="PF05716"/>
    </source>
</evidence>
<feature type="compositionally biased region" description="Polar residues" evidence="3">
    <location>
        <begin position="1018"/>
        <end position="1038"/>
    </location>
</feature>
<feature type="compositionally biased region" description="Polar residues" evidence="3">
    <location>
        <begin position="675"/>
        <end position="688"/>
    </location>
</feature>
<feature type="compositionally biased region" description="Basic and acidic residues" evidence="3">
    <location>
        <begin position="177"/>
        <end position="189"/>
    </location>
</feature>
<feature type="region of interest" description="Disordered" evidence="3">
    <location>
        <begin position="372"/>
        <end position="392"/>
    </location>
</feature>
<dbReference type="GO" id="GO:0051018">
    <property type="term" value="F:protein kinase A binding"/>
    <property type="evidence" value="ECO:0007669"/>
    <property type="project" value="TreeGrafter"/>
</dbReference>
<dbReference type="InterPro" id="IPR018292">
    <property type="entry name" value="AKAP_110_C"/>
</dbReference>
<keyword evidence="6" id="KW-1185">Reference proteome</keyword>
<organism evidence="5 6">
    <name type="scientific">Polypterus senegalus</name>
    <name type="common">Senegal bichir</name>
    <dbReference type="NCBI Taxonomy" id="55291"/>
    <lineage>
        <taxon>Eukaryota</taxon>
        <taxon>Metazoa</taxon>
        <taxon>Chordata</taxon>
        <taxon>Craniata</taxon>
        <taxon>Vertebrata</taxon>
        <taxon>Euteleostomi</taxon>
        <taxon>Actinopterygii</taxon>
        <taxon>Polypteriformes</taxon>
        <taxon>Polypteridae</taxon>
        <taxon>Polypterus</taxon>
    </lineage>
</organism>
<evidence type="ECO:0000256" key="1">
    <source>
        <dbReference type="ARBA" id="ARBA00005764"/>
    </source>
</evidence>
<feature type="compositionally biased region" description="Basic and acidic residues" evidence="3">
    <location>
        <begin position="924"/>
        <end position="939"/>
    </location>
</feature>
<feature type="region of interest" description="Disordered" evidence="3">
    <location>
        <begin position="1308"/>
        <end position="1337"/>
    </location>
</feature>
<protein>
    <submittedName>
        <fullName evidence="5">SPKAP protein</fullName>
    </submittedName>
</protein>
<dbReference type="InterPro" id="IPR008382">
    <property type="entry name" value="SPHK1-interactor_AKAP_110"/>
</dbReference>
<proteinExistence type="inferred from homology"/>
<feature type="compositionally biased region" description="Basic and acidic residues" evidence="3">
    <location>
        <begin position="1308"/>
        <end position="1330"/>
    </location>
</feature>
<feature type="compositionally biased region" description="Acidic residues" evidence="3">
    <location>
        <begin position="459"/>
        <end position="477"/>
    </location>
</feature>